<proteinExistence type="predicted"/>
<dbReference type="InterPro" id="IPR059179">
    <property type="entry name" value="MLKL-like_MCAfunc"/>
</dbReference>
<evidence type="ECO:0000313" key="3">
    <source>
        <dbReference type="Proteomes" id="UP001362999"/>
    </source>
</evidence>
<dbReference type="Gene3D" id="1.20.930.20">
    <property type="entry name" value="Adaptor protein Cbl, N-terminal domain"/>
    <property type="match status" value="1"/>
</dbReference>
<comment type="caution">
    <text evidence="2">The sequence shown here is derived from an EMBL/GenBank/DDBJ whole genome shotgun (WGS) entry which is preliminary data.</text>
</comment>
<dbReference type="Proteomes" id="UP001362999">
    <property type="component" value="Unassembled WGS sequence"/>
</dbReference>
<dbReference type="AlphaFoldDB" id="A0AAV9ZS71"/>
<evidence type="ECO:0000256" key="1">
    <source>
        <dbReference type="SAM" id="Phobius"/>
    </source>
</evidence>
<keyword evidence="1" id="KW-1133">Transmembrane helix</keyword>
<name>A0AAV9ZS71_9AGAR</name>
<sequence>MKGRFRSRLFLSSSTSKTKTTQRKPNTLPDILWTSLLALKESAEAFPPLKGAVGSVIAICDIAERTKHSQVEAIGLALRVKEILDVVADAVPDGSVISPALMQSIYAFCRLLREIHRHLEIISTTGKMSRFLNLNRNEAQLRGFKAQLDDAYRNFMMSSTLRLEVQQSKLAFQQKQLALHQLDFAVQQSRSHVELKNVASQTTKLLFFSRFFALFALHAIYPAFILPMK</sequence>
<reference evidence="2 3" key="1">
    <citation type="journal article" date="2024" name="J Genomics">
        <title>Draft genome sequencing and assembly of Favolaschia claudopus CIRM-BRFM 2984 isolated from oak limbs.</title>
        <authorList>
            <person name="Navarro D."/>
            <person name="Drula E."/>
            <person name="Chaduli D."/>
            <person name="Cazenave R."/>
            <person name="Ahrendt S."/>
            <person name="Wang J."/>
            <person name="Lipzen A."/>
            <person name="Daum C."/>
            <person name="Barry K."/>
            <person name="Grigoriev I.V."/>
            <person name="Favel A."/>
            <person name="Rosso M.N."/>
            <person name="Martin F."/>
        </authorList>
    </citation>
    <scope>NUCLEOTIDE SEQUENCE [LARGE SCALE GENOMIC DNA]</scope>
    <source>
        <strain evidence="2 3">CIRM-BRFM 2984</strain>
    </source>
</reference>
<keyword evidence="3" id="KW-1185">Reference proteome</keyword>
<keyword evidence="1" id="KW-0812">Transmembrane</keyword>
<feature type="transmembrane region" description="Helical" evidence="1">
    <location>
        <begin position="205"/>
        <end position="226"/>
    </location>
</feature>
<keyword evidence="1" id="KW-0472">Membrane</keyword>
<gene>
    <name evidence="2" type="ORF">R3P38DRAFT_3090750</name>
</gene>
<protein>
    <submittedName>
        <fullName evidence="2">Uncharacterized protein</fullName>
    </submittedName>
</protein>
<dbReference type="InterPro" id="IPR036537">
    <property type="entry name" value="Adaptor_Cbl_N_dom_sf"/>
</dbReference>
<organism evidence="2 3">
    <name type="scientific">Favolaschia claudopus</name>
    <dbReference type="NCBI Taxonomy" id="2862362"/>
    <lineage>
        <taxon>Eukaryota</taxon>
        <taxon>Fungi</taxon>
        <taxon>Dikarya</taxon>
        <taxon>Basidiomycota</taxon>
        <taxon>Agaricomycotina</taxon>
        <taxon>Agaricomycetes</taxon>
        <taxon>Agaricomycetidae</taxon>
        <taxon>Agaricales</taxon>
        <taxon>Marasmiineae</taxon>
        <taxon>Mycenaceae</taxon>
        <taxon>Favolaschia</taxon>
    </lineage>
</organism>
<dbReference type="CDD" id="cd21037">
    <property type="entry name" value="MLKL_NTD"/>
    <property type="match status" value="1"/>
</dbReference>
<evidence type="ECO:0000313" key="2">
    <source>
        <dbReference type="EMBL" id="KAK6991753.1"/>
    </source>
</evidence>
<dbReference type="EMBL" id="JAWWNJ010000115">
    <property type="protein sequence ID" value="KAK6991753.1"/>
    <property type="molecule type" value="Genomic_DNA"/>
</dbReference>
<accession>A0AAV9ZS71</accession>
<dbReference type="GO" id="GO:0007166">
    <property type="term" value="P:cell surface receptor signaling pathway"/>
    <property type="evidence" value="ECO:0007669"/>
    <property type="project" value="InterPro"/>
</dbReference>